<feature type="active site" evidence="8">
    <location>
        <position position="267"/>
    </location>
</feature>
<sequence length="392" mass="43693">MIFTTSFTTVLEAVYPIDLPSKPAAPPDSVHFITTRGSGVKDEPRRKLKMSISNAQATPSIQICRIMRPDDANIVGNVHGGTILKMIEEARCIIGTRHCNTQTGDRCVAALARVERTDFLHPMFIGEVAHVSAEITYTSKHSVEVQVNVLSENIVTGAKKLTNKATLWYVPFSLQNVAKIVEVPPIEYSSPEQEEAGKKRYEAQKLERLETKERNGEIIMSVSLPDRQTKEPYTVAFSQSSLIHLIGPSDCTLHGFVHGGVTMKLMDEVAGIVAARHCKTNIVTASVDAINFHRKIKKGCVITISGRMTFTSNKSMEIEVFVDADPLVEAEKGKYRAVTAFFTYISLDKDNKPHPVPPLKLEGEEEQKRFEEGKARYLQNKAKRLADKERQQ</sequence>
<evidence type="ECO:0000256" key="6">
    <source>
        <dbReference type="ARBA" id="ARBA00023098"/>
    </source>
</evidence>
<evidence type="ECO:0000256" key="3">
    <source>
        <dbReference type="ARBA" id="ARBA00022490"/>
    </source>
</evidence>
<evidence type="ECO:0000256" key="7">
    <source>
        <dbReference type="ARBA" id="ARBA00038848"/>
    </source>
</evidence>
<dbReference type="PANTHER" id="PTHR11049:SF24">
    <property type="entry name" value="CYTOSOLIC ACYL COENZYME A THIOESTER HYDROLASE"/>
    <property type="match status" value="1"/>
</dbReference>
<dbReference type="OMA" id="RHTNSAR"/>
<dbReference type="GO" id="GO:0052816">
    <property type="term" value="F:long-chain fatty acyl-CoA hydrolase activity"/>
    <property type="evidence" value="ECO:0007669"/>
    <property type="project" value="TreeGrafter"/>
</dbReference>
<dbReference type="GO" id="GO:0009062">
    <property type="term" value="P:fatty acid catabolic process"/>
    <property type="evidence" value="ECO:0007669"/>
    <property type="project" value="TreeGrafter"/>
</dbReference>
<keyword evidence="3" id="KW-0963">Cytoplasm</keyword>
<dbReference type="Gene3D" id="3.10.129.10">
    <property type="entry name" value="Hotdog Thioesterase"/>
    <property type="match status" value="2"/>
</dbReference>
<keyword evidence="6" id="KW-0443">Lipid metabolism</keyword>
<evidence type="ECO:0000256" key="8">
    <source>
        <dbReference type="PIRSR" id="PIRSR640170-1"/>
    </source>
</evidence>
<dbReference type="FunFam" id="3.10.129.10:FF:000009">
    <property type="entry name" value="Cytosolic acyl coenzyme A thioester hydrolase"/>
    <property type="match status" value="1"/>
</dbReference>
<evidence type="ECO:0000256" key="2">
    <source>
        <dbReference type="ARBA" id="ARBA00022487"/>
    </source>
</evidence>
<evidence type="ECO:0000256" key="5">
    <source>
        <dbReference type="ARBA" id="ARBA00022801"/>
    </source>
</evidence>
<dbReference type="FunFam" id="3.10.129.10:FF:000010">
    <property type="entry name" value="Cytosolic acyl coenzyme A thioester hydrolase"/>
    <property type="match status" value="1"/>
</dbReference>
<protein>
    <recommendedName>
        <fullName evidence="7">palmitoyl-CoA hydrolase</fullName>
        <ecNumber evidence="7">3.1.2.2</ecNumber>
    </recommendedName>
</protein>
<evidence type="ECO:0000259" key="9">
    <source>
        <dbReference type="PROSITE" id="PS51770"/>
    </source>
</evidence>
<dbReference type="GO" id="GO:0006637">
    <property type="term" value="P:acyl-CoA metabolic process"/>
    <property type="evidence" value="ECO:0007669"/>
    <property type="project" value="TreeGrafter"/>
</dbReference>
<proteinExistence type="predicted"/>
<feature type="domain" description="HotDog ACOT-type" evidence="9">
    <location>
        <begin position="57"/>
        <end position="175"/>
    </location>
</feature>
<accession>A0A8C1A0K2</accession>
<keyword evidence="11" id="KW-1185">Reference proteome</keyword>
<dbReference type="InterPro" id="IPR033120">
    <property type="entry name" value="HOTDOG_ACOT"/>
</dbReference>
<dbReference type="CDD" id="cd03442">
    <property type="entry name" value="BFIT_BACH"/>
    <property type="match status" value="2"/>
</dbReference>
<evidence type="ECO:0000256" key="4">
    <source>
        <dbReference type="ARBA" id="ARBA00022737"/>
    </source>
</evidence>
<reference evidence="10" key="1">
    <citation type="submission" date="2025-08" db="UniProtKB">
        <authorList>
            <consortium name="Ensembl"/>
        </authorList>
    </citation>
    <scope>IDENTIFICATION</scope>
</reference>
<comment type="subcellular location">
    <subcellularLocation>
        <location evidence="1">Cytoplasm</location>
    </subcellularLocation>
</comment>
<dbReference type="PANTHER" id="PTHR11049">
    <property type="entry name" value="ACYL COENZYME A THIOESTER HYDROLASE"/>
    <property type="match status" value="1"/>
</dbReference>
<keyword evidence="5" id="KW-0378">Hydrolase</keyword>
<dbReference type="GO" id="GO:0005829">
    <property type="term" value="C:cytosol"/>
    <property type="evidence" value="ECO:0007669"/>
    <property type="project" value="TreeGrafter"/>
</dbReference>
<dbReference type="AlphaFoldDB" id="A0A8C1A0K2"/>
<dbReference type="Proteomes" id="UP001108240">
    <property type="component" value="Unplaced"/>
</dbReference>
<organism evidence="10 11">
    <name type="scientific">Cyprinus carpio carpio</name>
    <dbReference type="NCBI Taxonomy" id="630221"/>
    <lineage>
        <taxon>Eukaryota</taxon>
        <taxon>Metazoa</taxon>
        <taxon>Chordata</taxon>
        <taxon>Craniata</taxon>
        <taxon>Vertebrata</taxon>
        <taxon>Euteleostomi</taxon>
        <taxon>Actinopterygii</taxon>
        <taxon>Neopterygii</taxon>
        <taxon>Teleostei</taxon>
        <taxon>Ostariophysi</taxon>
        <taxon>Cypriniformes</taxon>
        <taxon>Cyprinidae</taxon>
        <taxon>Cyprininae</taxon>
        <taxon>Cyprinus</taxon>
    </lineage>
</organism>
<evidence type="ECO:0000313" key="10">
    <source>
        <dbReference type="Ensembl" id="ENSCCRP00000000215.2"/>
    </source>
</evidence>
<dbReference type="InterPro" id="IPR029069">
    <property type="entry name" value="HotDog_dom_sf"/>
</dbReference>
<dbReference type="EC" id="3.1.2.2" evidence="7"/>
<keyword evidence="2" id="KW-0719">Serine esterase</keyword>
<dbReference type="SUPFAM" id="SSF54637">
    <property type="entry name" value="Thioesterase/thiol ester dehydrase-isomerase"/>
    <property type="match status" value="2"/>
</dbReference>
<dbReference type="GO" id="GO:0052689">
    <property type="term" value="F:carboxylic ester hydrolase activity"/>
    <property type="evidence" value="ECO:0007669"/>
    <property type="project" value="UniProtKB-KW"/>
</dbReference>
<dbReference type="PROSITE" id="PS51770">
    <property type="entry name" value="HOTDOG_ACOT"/>
    <property type="match status" value="2"/>
</dbReference>
<dbReference type="Ensembl" id="ENSCCRT00000000270.2">
    <property type="protein sequence ID" value="ENSCCRP00000000215.2"/>
    <property type="gene ID" value="ENSCCRG00000000203.2"/>
</dbReference>
<name>A0A8C1A0K2_CYPCA</name>
<dbReference type="InterPro" id="IPR006683">
    <property type="entry name" value="Thioestr_dom"/>
</dbReference>
<dbReference type="InterPro" id="IPR040170">
    <property type="entry name" value="Cytosol_ACT"/>
</dbReference>
<feature type="domain" description="HotDog ACOT-type" evidence="9">
    <location>
        <begin position="236"/>
        <end position="350"/>
    </location>
</feature>
<reference evidence="10" key="2">
    <citation type="submission" date="2025-09" db="UniProtKB">
        <authorList>
            <consortium name="Ensembl"/>
        </authorList>
    </citation>
    <scope>IDENTIFICATION</scope>
</reference>
<dbReference type="GeneTree" id="ENSGT00940000155229"/>
<evidence type="ECO:0000256" key="1">
    <source>
        <dbReference type="ARBA" id="ARBA00004496"/>
    </source>
</evidence>
<feature type="active site" evidence="8">
    <location>
        <position position="73"/>
    </location>
</feature>
<evidence type="ECO:0000313" key="11">
    <source>
        <dbReference type="Proteomes" id="UP001108240"/>
    </source>
</evidence>
<keyword evidence="4" id="KW-0677">Repeat</keyword>
<dbReference type="Pfam" id="PF03061">
    <property type="entry name" value="4HBT"/>
    <property type="match status" value="2"/>
</dbReference>